<feature type="compositionally biased region" description="Low complexity" evidence="1">
    <location>
        <begin position="1672"/>
        <end position="1682"/>
    </location>
</feature>
<evidence type="ECO:0000313" key="5">
    <source>
        <dbReference type="RefSeq" id="XP_027200067.1"/>
    </source>
</evidence>
<dbReference type="GO" id="GO:0005829">
    <property type="term" value="C:cytosol"/>
    <property type="evidence" value="ECO:0007669"/>
    <property type="project" value="GOC"/>
</dbReference>
<feature type="domain" description="DOP1-like TPR" evidence="3">
    <location>
        <begin position="1923"/>
        <end position="2123"/>
    </location>
</feature>
<feature type="region of interest" description="Disordered" evidence="1">
    <location>
        <begin position="1848"/>
        <end position="1876"/>
    </location>
</feature>
<dbReference type="OMA" id="IEIHRTS"/>
<dbReference type="KEGG" id="dpte:113794170"/>
<feature type="compositionally biased region" description="Low complexity" evidence="1">
    <location>
        <begin position="598"/>
        <end position="611"/>
    </location>
</feature>
<feature type="region of interest" description="Disordered" evidence="1">
    <location>
        <begin position="244"/>
        <end position="276"/>
    </location>
</feature>
<evidence type="ECO:0000256" key="1">
    <source>
        <dbReference type="SAM" id="MobiDB-lite"/>
    </source>
</evidence>
<feature type="region of interest" description="Disordered" evidence="1">
    <location>
        <begin position="429"/>
        <end position="455"/>
    </location>
</feature>
<feature type="region of interest" description="Disordered" evidence="1">
    <location>
        <begin position="3300"/>
        <end position="3369"/>
    </location>
</feature>
<dbReference type="GO" id="GO:0006895">
    <property type="term" value="P:Golgi to endosome transport"/>
    <property type="evidence" value="ECO:0007669"/>
    <property type="project" value="InterPro"/>
</dbReference>
<dbReference type="InterPro" id="IPR056459">
    <property type="entry name" value="TPR_DOP1"/>
</dbReference>
<feature type="domain" description="DOP1-like TPR" evidence="3">
    <location>
        <begin position="1521"/>
        <end position="1568"/>
    </location>
</feature>
<feature type="region of interest" description="Disordered" evidence="1">
    <location>
        <begin position="131"/>
        <end position="167"/>
    </location>
</feature>
<feature type="compositionally biased region" description="Acidic residues" evidence="1">
    <location>
        <begin position="620"/>
        <end position="635"/>
    </location>
</feature>
<feature type="domain" description="DOP1-like TPR" evidence="3">
    <location>
        <begin position="1759"/>
        <end position="1874"/>
    </location>
</feature>
<keyword evidence="4" id="KW-1185">Reference proteome</keyword>
<feature type="compositionally biased region" description="Low complexity" evidence="1">
    <location>
        <begin position="307"/>
        <end position="325"/>
    </location>
</feature>
<feature type="compositionally biased region" description="Acidic residues" evidence="1">
    <location>
        <begin position="341"/>
        <end position="365"/>
    </location>
</feature>
<dbReference type="InParanoid" id="A0A6P6Y3K4"/>
<evidence type="ECO:0000259" key="2">
    <source>
        <dbReference type="Pfam" id="PF24598"/>
    </source>
</evidence>
<accession>A0A6P6Y3K4</accession>
<dbReference type="InterPro" id="IPR040314">
    <property type="entry name" value="DOP1"/>
</dbReference>
<feature type="compositionally biased region" description="Low complexity" evidence="1">
    <location>
        <begin position="1849"/>
        <end position="1861"/>
    </location>
</feature>
<feature type="compositionally biased region" description="Low complexity" evidence="1">
    <location>
        <begin position="131"/>
        <end position="159"/>
    </location>
</feature>
<feature type="compositionally biased region" description="Low complexity" evidence="1">
    <location>
        <begin position="2212"/>
        <end position="2239"/>
    </location>
</feature>
<feature type="region of interest" description="Disordered" evidence="1">
    <location>
        <begin position="1656"/>
        <end position="1682"/>
    </location>
</feature>
<evidence type="ECO:0000259" key="3">
    <source>
        <dbReference type="Pfam" id="PF24601"/>
    </source>
</evidence>
<feature type="region of interest" description="Disordered" evidence="1">
    <location>
        <begin position="307"/>
        <end position="367"/>
    </location>
</feature>
<organism evidence="4 5">
    <name type="scientific">Dermatophagoides pteronyssinus</name>
    <name type="common">European house dust mite</name>
    <dbReference type="NCBI Taxonomy" id="6956"/>
    <lineage>
        <taxon>Eukaryota</taxon>
        <taxon>Metazoa</taxon>
        <taxon>Ecdysozoa</taxon>
        <taxon>Arthropoda</taxon>
        <taxon>Chelicerata</taxon>
        <taxon>Arachnida</taxon>
        <taxon>Acari</taxon>
        <taxon>Acariformes</taxon>
        <taxon>Sarcoptiformes</taxon>
        <taxon>Astigmata</taxon>
        <taxon>Psoroptidia</taxon>
        <taxon>Analgoidea</taxon>
        <taxon>Pyroglyphidae</taxon>
        <taxon>Dermatophagoidinae</taxon>
        <taxon>Dermatophagoides</taxon>
    </lineage>
</organism>
<proteinExistence type="predicted"/>
<feature type="compositionally biased region" description="Low complexity" evidence="1">
    <location>
        <begin position="1380"/>
        <end position="1393"/>
    </location>
</feature>
<feature type="region of interest" description="Disordered" evidence="1">
    <location>
        <begin position="50"/>
        <end position="69"/>
    </location>
</feature>
<dbReference type="Pfam" id="PF24601">
    <property type="entry name" value="TPR_DOP1"/>
    <property type="match status" value="3"/>
</dbReference>
<dbReference type="OrthoDB" id="297643at2759"/>
<dbReference type="RefSeq" id="XP_027200067.1">
    <property type="nucleotide sequence ID" value="XM_027344266.1"/>
</dbReference>
<feature type="region of interest" description="Disordered" evidence="1">
    <location>
        <begin position="580"/>
        <end position="654"/>
    </location>
</feature>
<dbReference type="InterPro" id="IPR056457">
    <property type="entry name" value="DOP1_C"/>
</dbReference>
<feature type="compositionally biased region" description="Polar residues" evidence="1">
    <location>
        <begin position="51"/>
        <end position="69"/>
    </location>
</feature>
<dbReference type="GO" id="GO:0005802">
    <property type="term" value="C:trans-Golgi network"/>
    <property type="evidence" value="ECO:0007669"/>
    <property type="project" value="TreeGrafter"/>
</dbReference>
<dbReference type="PANTHER" id="PTHR14042:SF24">
    <property type="entry name" value="PROTEIN DOPEY-1 HOMOLOG"/>
    <property type="match status" value="1"/>
</dbReference>
<feature type="region of interest" description="Disordered" evidence="1">
    <location>
        <begin position="1365"/>
        <end position="1394"/>
    </location>
</feature>
<gene>
    <name evidence="5" type="primary">LOC113794170</name>
</gene>
<protein>
    <submittedName>
        <fullName evidence="5">Uncharacterized protein LOC113794170</fullName>
    </submittedName>
</protein>
<feature type="domain" description="DOP1-like C-terminal" evidence="2">
    <location>
        <begin position="2795"/>
        <end position="3026"/>
    </location>
</feature>
<feature type="region of interest" description="Disordered" evidence="1">
    <location>
        <begin position="2645"/>
        <end position="2688"/>
    </location>
</feature>
<reference evidence="5" key="1">
    <citation type="submission" date="2025-08" db="UniProtKB">
        <authorList>
            <consortium name="RefSeq"/>
        </authorList>
    </citation>
    <scope>IDENTIFICATION</scope>
    <source>
        <strain evidence="5">Airmid</strain>
    </source>
</reference>
<name>A0A6P6Y3K4_DERPT</name>
<feature type="compositionally biased region" description="Low complexity" evidence="1">
    <location>
        <begin position="641"/>
        <end position="654"/>
    </location>
</feature>
<dbReference type="GO" id="GO:0005768">
    <property type="term" value="C:endosome"/>
    <property type="evidence" value="ECO:0007669"/>
    <property type="project" value="TreeGrafter"/>
</dbReference>
<feature type="compositionally biased region" description="Low complexity" evidence="1">
    <location>
        <begin position="3300"/>
        <end position="3317"/>
    </location>
</feature>
<sequence length="3415" mass="387839">MKLNIHETNSPSLDIFSDDDDLPVSKRDNRNLFQNIRHNVKQKFIKLQFPLGQNKSNDSGSETNSNRNMKQVMKTFMTRPLRLKIRPGDTINDGKLLVNRFGRKKRDQKNINIIDTKNQNQTPIIKDMRYQSANNSSSSTNNANNNASNQNNQNNNNNNKEFDNVDDDDSVFILPHQHYYWNPYYQQLSKEQRQELLQELDRVMHLLFTNIGVEFIWNQLAFTFNAAIDESIALRKILHILHDDHEEDSSEDEDEAEDSFNDDDDNEEEEDNNDVGNDTILQSLLWIHNLVPTRLLESLANNYSIGSSTTSCCSSSTLSSSSSSTYASPRLCSPEFKNFNDNDEDLDVEEEEEEEEESDVDDDNENGIKKSTLKTKLLISLMNRCRQCGKITKFSSPVQPVGTAWVTILESCTLARFLLGDSKPYPHDNNIDNNGGGGQKFNNNNNIDELSSPPTTRIDITNHSTSSLFVNSISVSMNRCSALEPLEVGTANYTFLIHFLDHVLQLICQSVKSFTPIDLRASIELCLALCSKLKPAIMQTFTRRYRRELNVMKNKDFINDTNNVQQSRKPTITTWFETYGQQKQQQPNIRSTHLKTRSSPSVSSNSAKPSNTQLELVREETEEDDEDDDNGEQGEIEQPTDSNDNDNGYYNNDVDNGIDQCEFNDDFQIELVVDGILKFFATFIEKILVKKSSNKIETSEAILDYFRRIMLRNISNDQLNIQNIIDRFLINRHQCYYPEIIINCQLLPLYQLFCELLIEIGTIPLLSSPAFLFKKREQKNQINLQQFIIDNNKQQSQQMISKSFDNIRWFIYLMTLTSNGIGSCTHWHNNNNNNEQQTKIKRKSKITTTTTMMDQKSLSCCQLRHVSYTSLATILDLMTMTRAYIVSQPEIYPKPISFGNDEFPMPSYVDMTIIDLFPRTFVARRLNFFPLIHPKMLQFVYESTTWFRLVASGLWSNLSPEDSVLHHSTCALLQQLHSISNDESICEAVICDEMIGGQNNGGTNTMATVQSSSINGSSSYRSFMDGHHQPRFQLSLEQESRQIPNNMNIVHRARNKFALMFSIIRDIRFISERLALVVNALASAARSASDGDIDIGLMNTTGSSVSGAGVIGAGGGGGGISYSDIDPLTINENSSSSKLISQLEIEIATGMDSNHYQSLMNMAIVNNFQDLHRLLRITCPISPIALCSTLKRHFDRPLFIMLDALTQRRNLSDQYSISSDWLLRCIKQSNLFGTKNLMFTSPNGFGVTSEFHNHYLLNNANAAAGGGSHHDHHYLECDIGRILEPLLFILLHPNTARLSIKNVNILRYTRSNNQSPSAINIDNENLLRNYSTRQEISNDSTLETTATNQEEESKIYAITPTNGNVIYHVRRRPPPPPQPHSRSPTSNVSSTSTYGEHVTMKIITNPMEKLSSTIQTTDSDCIEQIVQELMDRIVSEIDQDVDIDEFMMTDNKLRTEKKFPGMASSHFIIPTNDNDHHSQPNSATANVMMGNDFDNIKYRNLINNDDVNVNNNSGRKLRFAEMHQHLLLYERRYDSLRTTYALDTIIAMIETWPSHVLYSMSTSKLFNGSILSFTNNNNNNANNNNNSSPFVNCQNISQSSSSIFDGTRSAQIKILYQRHHNSIQGDGFYPNHNQSLNYQSNINLNNMNSTNTATNVGTNRARSRSKQHILESSSTTPATTTTTTLSNDENITLLELIIKICLKYLCSYYPSCPADMASTMTANKLQQKKSPLTRTTGLLEGGLLDDLFLQIRSNHCIDLEAIYGNQRVRLLAAQSLSKIFRNLSQMIENRNHNDRNKHHKRQPSESLLCFNQSKLYAQYLKELFQRCQVQRNILQCLATSVWHYQQKFPSNNPNTTTTNSSKNDNQKRKFKTNPSNITTKRHETSYLFPETKYSTKLNPADILFVKEILDYNDYPENLSTTTTNQFDFYNIKTFNNNHYNDDDDPNNQHGFHDEFEKCLLHLIEQVMILESRIQSALVDTTNVTSGNSKTLSHSDSSSIVQRVSVKEITEMNFDPDLPLLGQTLLNGSLYYALQQNYRRHIHNEWLSFIESSLHYAGRFMPRLVLTAVNQLCRNIDSITKEIEQFARTSCFVSSQLNLPPFVYKHFAQTLQGISMIYSYCLLDRNQFDLLAPVLTELFNDNQDDWSRLFGLTSNRRYRRRYFDINNSFINEQWTLSQNGNMATSVSNNESTGAIQAISSILHNFMVMPISGSNTTGTTSGGSNSSTVTTSTNDQTDQSNPTDSDIVISQQDTLPNNLALTRQRILDYTSLNRVLTALFQVWCTMIVREEINNNGQTLQTTSLINQQQSACCHPYVRQFYSIDTNHNRNNEKNCRYSQSNCSLGWSSSIYTGWYITGSSMMLGQAIVTILNIVAVSNGISLMKSIARVWHDLRDRSLPVNNSNPTNDSSLLADSIDMVITPATSAQQKLVQLISSLQPILNLEYLIQIVRAVLKPSSSISTSSTSTTTTTAATVNSSTSSASSITTEVESTQHSFTSNPFDNIFLIEVSLLEFFLAYIRTCPGELLLKVCRSMIALIKDSFALNLTASVPYETFWPRSKQRQPIIPSSSVQINFQPLINIHLLAIMHHFVVASPSVEDRRAQKELQDVTQRLIDANISVAGGRLLPSRFWSFRRNFEVMPVNSDHQIGHHHQQYQQQQQQQTGRPSPTATHRSGSASTTPITEEALSNSHNEQNISFKRGLFRSSASVQFQPDRSPSNTIQRTMTPTHDDYHHLSELQQQQQQQQQQDSLLFGLFNFNLSYLSTGSNQSNHQDLANTSQNLFYSYFCIKALYAMAEFAAPVLDVVYASEEKEKMIPLITNLMSYVIPYLKSHSQHNLPCFDACSRLLASFSGYQYTRKAWRRDSLELLLDPAFFQMPPECLQSWRTIIDHLMTHDKNTFREFLQRMSIAQSPSVSFKIFVPSSTKDQESEPRAQLVKRLAFILFCSEKDQYQRYMAEIQEKLIEIHRTSQQQSQSSSQLHSQSILQSQVLLAFRVILLRMSPHYLASLWPFIYTEMFQVFLSIEQALLKVIRDEQKNDPKWSDSATISPYNIHLDIPDFLATQSSIHRSSSSSNFLQQHRTSKLEPKIPTAQLQLFLNACKLLDLALLLPSDILPQFQLHKWAFINTDSFPLSTNIRQPIDWLGGISPFAEPIVLNLQTDSSIISNISQQSSEQQTTSSTSSLGMVENLKSLPETISLNSTITFDSPQSLPANLNSSSSLSCSSTITLNHQCNNNNNNEATFIPHVVFINHLLNYLTDSIPIISQSNVTMCPLLTMSTIESIHDLHPFFAAVLSRSNQNTMFTTSTQQQQQQHCNQSNFERQPNESSSTSSSSYRRSLENRTHSANASINSQKQQQQSDRRKSSKNNGRRKIVADQLLMNNCGGCSLDELYINIDRIIANDFLEPLPSSSTNLSSD</sequence>
<feature type="compositionally biased region" description="Low complexity" evidence="1">
    <location>
        <begin position="3325"/>
        <end position="3334"/>
    </location>
</feature>
<evidence type="ECO:0000313" key="4">
    <source>
        <dbReference type="Proteomes" id="UP000515146"/>
    </source>
</evidence>
<feature type="compositionally biased region" description="Low complexity" evidence="1">
    <location>
        <begin position="3343"/>
        <end position="3356"/>
    </location>
</feature>
<dbReference type="PANTHER" id="PTHR14042">
    <property type="entry name" value="DOPEY-RELATED"/>
    <property type="match status" value="1"/>
</dbReference>
<feature type="compositionally biased region" description="Polar residues" evidence="1">
    <location>
        <begin position="2661"/>
        <end position="2688"/>
    </location>
</feature>
<feature type="compositionally biased region" description="Polar residues" evidence="1">
    <location>
        <begin position="580"/>
        <end position="591"/>
    </location>
</feature>
<feature type="region of interest" description="Disordered" evidence="1">
    <location>
        <begin position="2212"/>
        <end position="2244"/>
    </location>
</feature>
<dbReference type="Pfam" id="PF24598">
    <property type="entry name" value="DOP1_C"/>
    <property type="match status" value="1"/>
</dbReference>
<dbReference type="Proteomes" id="UP000515146">
    <property type="component" value="Unplaced"/>
</dbReference>
<feature type="compositionally biased region" description="Acidic residues" evidence="1">
    <location>
        <begin position="245"/>
        <end position="273"/>
    </location>
</feature>